<feature type="transmembrane region" description="Helical" evidence="11">
    <location>
        <begin position="266"/>
        <end position="289"/>
    </location>
</feature>
<protein>
    <recommendedName>
        <fullName evidence="16">Protein kinase domain-containing protein</fullName>
    </recommendedName>
</protein>
<dbReference type="Gene3D" id="3.30.200.20">
    <property type="entry name" value="Phosphorylase Kinase, domain 1"/>
    <property type="match status" value="1"/>
</dbReference>
<evidence type="ECO:0000313" key="15">
    <source>
        <dbReference type="EMBL" id="JAG93592.1"/>
    </source>
</evidence>
<evidence type="ECO:0000256" key="2">
    <source>
        <dbReference type="ARBA" id="ARBA00022475"/>
    </source>
</evidence>
<dbReference type="SMART" id="SM00257">
    <property type="entry name" value="LysM"/>
    <property type="match status" value="2"/>
</dbReference>
<dbReference type="CDD" id="cd00118">
    <property type="entry name" value="LysM"/>
    <property type="match status" value="1"/>
</dbReference>
<evidence type="ECO:0000256" key="9">
    <source>
        <dbReference type="ARBA" id="ARBA00023157"/>
    </source>
</evidence>
<keyword evidence="4 12" id="KW-0732">Signal</keyword>
<keyword evidence="7 11" id="KW-1133">Transmembrane helix</keyword>
<dbReference type="SUPFAM" id="SSF54106">
    <property type="entry name" value="LysM domain"/>
    <property type="match status" value="1"/>
</dbReference>
<keyword evidence="6" id="KW-0067">ATP-binding</keyword>
<evidence type="ECO:0000256" key="8">
    <source>
        <dbReference type="ARBA" id="ARBA00023136"/>
    </source>
</evidence>
<keyword evidence="2" id="KW-1003">Cell membrane</keyword>
<dbReference type="FunFam" id="1.10.510.10:FF:000468">
    <property type="entry name" value="PTI1-like tyrosine-protein kinase 3"/>
    <property type="match status" value="1"/>
</dbReference>
<evidence type="ECO:0000256" key="3">
    <source>
        <dbReference type="ARBA" id="ARBA00022692"/>
    </source>
</evidence>
<dbReference type="InterPro" id="IPR056562">
    <property type="entry name" value="LysM2_CERK1_LYK3_4_5"/>
</dbReference>
<dbReference type="InterPro" id="IPR018392">
    <property type="entry name" value="LysM"/>
</dbReference>
<feature type="domain" description="LysM" evidence="14">
    <location>
        <begin position="184"/>
        <end position="228"/>
    </location>
</feature>
<dbReference type="Pfam" id="PF23472">
    <property type="entry name" value="LysM2_CERK1_LYK3_4_5"/>
    <property type="match status" value="1"/>
</dbReference>
<evidence type="ECO:0000256" key="11">
    <source>
        <dbReference type="SAM" id="Phobius"/>
    </source>
</evidence>
<dbReference type="InterPro" id="IPR036779">
    <property type="entry name" value="LysM_dom_sf"/>
</dbReference>
<dbReference type="AlphaFoldDB" id="A0A0D6QRD8"/>
<evidence type="ECO:0000256" key="7">
    <source>
        <dbReference type="ARBA" id="ARBA00022989"/>
    </source>
</evidence>
<dbReference type="InterPro" id="IPR052611">
    <property type="entry name" value="Plant_RLK_LysM"/>
</dbReference>
<dbReference type="InterPro" id="IPR011009">
    <property type="entry name" value="Kinase-like_dom_sf"/>
</dbReference>
<proteinExistence type="predicted"/>
<evidence type="ECO:0000259" key="14">
    <source>
        <dbReference type="PROSITE" id="PS51782"/>
    </source>
</evidence>
<keyword evidence="8 11" id="KW-0472">Membrane</keyword>
<dbReference type="GO" id="GO:0004672">
    <property type="term" value="F:protein kinase activity"/>
    <property type="evidence" value="ECO:0007669"/>
    <property type="project" value="InterPro"/>
</dbReference>
<feature type="region of interest" description="Disordered" evidence="10">
    <location>
        <begin position="293"/>
        <end position="320"/>
    </location>
</feature>
<accession>A0A0D6QRD8</accession>
<dbReference type="Pfam" id="PF00069">
    <property type="entry name" value="Pkinase"/>
    <property type="match status" value="1"/>
</dbReference>
<dbReference type="Gene3D" id="1.10.510.10">
    <property type="entry name" value="Transferase(Phosphotransferase) domain 1"/>
    <property type="match status" value="1"/>
</dbReference>
<dbReference type="EMBL" id="GCKF01046232">
    <property type="protein sequence ID" value="JAG93592.1"/>
    <property type="molecule type" value="Transcribed_RNA"/>
</dbReference>
<dbReference type="PANTHER" id="PTHR45927">
    <property type="entry name" value="LYSM-DOMAIN RECEPTOR-LIKE KINASE-RELATED"/>
    <property type="match status" value="1"/>
</dbReference>
<dbReference type="Gene3D" id="3.10.350.10">
    <property type="entry name" value="LysM domain"/>
    <property type="match status" value="1"/>
</dbReference>
<dbReference type="PROSITE" id="PS51782">
    <property type="entry name" value="LYSM"/>
    <property type="match status" value="2"/>
</dbReference>
<dbReference type="InterPro" id="IPR008271">
    <property type="entry name" value="Ser/Thr_kinase_AS"/>
</dbReference>
<evidence type="ECO:0000256" key="10">
    <source>
        <dbReference type="SAM" id="MobiDB-lite"/>
    </source>
</evidence>
<dbReference type="GO" id="GO:0005524">
    <property type="term" value="F:ATP binding"/>
    <property type="evidence" value="ECO:0007669"/>
    <property type="project" value="UniProtKB-KW"/>
</dbReference>
<evidence type="ECO:0000256" key="1">
    <source>
        <dbReference type="ARBA" id="ARBA00004162"/>
    </source>
</evidence>
<dbReference type="InterPro" id="IPR000719">
    <property type="entry name" value="Prot_kinase_dom"/>
</dbReference>
<dbReference type="PROSITE" id="PS00108">
    <property type="entry name" value="PROTEIN_KINASE_ST"/>
    <property type="match status" value="1"/>
</dbReference>
<evidence type="ECO:0000256" key="12">
    <source>
        <dbReference type="SAM" id="SignalP"/>
    </source>
</evidence>
<feature type="compositionally biased region" description="Pro residues" evidence="10">
    <location>
        <begin position="235"/>
        <end position="254"/>
    </location>
</feature>
<dbReference type="PROSITE" id="PS50011">
    <property type="entry name" value="PROTEIN_KINASE_DOM"/>
    <property type="match status" value="1"/>
</dbReference>
<feature type="chain" id="PRO_5002311094" description="Protein kinase domain-containing protein" evidence="12">
    <location>
        <begin position="22"/>
        <end position="652"/>
    </location>
</feature>
<dbReference type="SUPFAM" id="SSF56112">
    <property type="entry name" value="Protein kinase-like (PK-like)"/>
    <property type="match status" value="1"/>
</dbReference>
<evidence type="ECO:0000256" key="5">
    <source>
        <dbReference type="ARBA" id="ARBA00022741"/>
    </source>
</evidence>
<dbReference type="Pfam" id="PF23446">
    <property type="entry name" value="LysM1_NFP_LYK"/>
    <property type="match status" value="1"/>
</dbReference>
<keyword evidence="5" id="KW-0547">Nucleotide-binding</keyword>
<evidence type="ECO:0008006" key="16">
    <source>
        <dbReference type="Google" id="ProtNLM"/>
    </source>
</evidence>
<dbReference type="InterPro" id="IPR056563">
    <property type="entry name" value="LysM3_LYK4_5"/>
</dbReference>
<dbReference type="Pfam" id="PF23473">
    <property type="entry name" value="LysM3_LYK4_5"/>
    <property type="match status" value="1"/>
</dbReference>
<feature type="domain" description="LysM" evidence="14">
    <location>
        <begin position="118"/>
        <end position="164"/>
    </location>
</feature>
<dbReference type="InterPro" id="IPR056561">
    <property type="entry name" value="NFP_LYK_LysM1"/>
</dbReference>
<evidence type="ECO:0000256" key="6">
    <source>
        <dbReference type="ARBA" id="ARBA00022840"/>
    </source>
</evidence>
<feature type="region of interest" description="Disordered" evidence="10">
    <location>
        <begin position="229"/>
        <end position="260"/>
    </location>
</feature>
<feature type="signal peptide" evidence="12">
    <location>
        <begin position="1"/>
        <end position="21"/>
    </location>
</feature>
<keyword evidence="9" id="KW-1015">Disulfide bond</keyword>
<keyword evidence="3 11" id="KW-0812">Transmembrane</keyword>
<evidence type="ECO:0000256" key="4">
    <source>
        <dbReference type="ARBA" id="ARBA00022729"/>
    </source>
</evidence>
<comment type="subcellular location">
    <subcellularLocation>
        <location evidence="1">Cell membrane</location>
        <topology evidence="1">Single-pass membrane protein</topology>
    </subcellularLocation>
</comment>
<feature type="domain" description="Protein kinase" evidence="13">
    <location>
        <begin position="340"/>
        <end position="634"/>
    </location>
</feature>
<reference evidence="15" key="1">
    <citation type="submission" date="2015-03" db="EMBL/GenBank/DDBJ databases">
        <title>A transcriptome of Araucaria cunninghamii, an australian fine timber species.</title>
        <authorList>
            <person name="Jing Yi C.J.Y."/>
            <person name="Yin San L.Y.S."/>
            <person name="Abdul Karim S.S."/>
            <person name="Wan Azmi N.N."/>
            <person name="Hercus R.R."/>
            <person name="Croft L.L."/>
        </authorList>
    </citation>
    <scope>NUCLEOTIDE SEQUENCE</scope>
    <source>
        <strain evidence="15">MI0301</strain>
        <tissue evidence="15">Leaf</tissue>
    </source>
</reference>
<name>A0A0D6QRD8_ARACU</name>
<evidence type="ECO:0000259" key="13">
    <source>
        <dbReference type="PROSITE" id="PS50011"/>
    </source>
</evidence>
<dbReference type="GO" id="GO:0005886">
    <property type="term" value="C:plasma membrane"/>
    <property type="evidence" value="ECO:0007669"/>
    <property type="project" value="UniProtKB-SubCell"/>
</dbReference>
<dbReference type="PANTHER" id="PTHR45927:SF6">
    <property type="entry name" value="PROTEIN LYK5"/>
    <property type="match status" value="1"/>
</dbReference>
<sequence>MASTYLKKVPIMLLFLYTVAAQQAYEQKFAQDCSNTQHPDIVYGYECNGQQKACQAYAVYRSRGDYQSLANISQLLNSNLSQMATINGFSANHILAIDQPVYAPLDCSCVGNYSQANATYTVKEDDTYLIMANNTYQTLSTCQALQQQNNINATELTMGTTLTVPLRCACPTAAQADNRIRYLLSYPVISGDDVNTIGERYGATAQEIFDANEMATSDTIYVDSNLLVPLRTEPKPGPATAPPPPPPPSPPAPTPTGDGSGSKAGLYAGIAVAAAAALAVLVAAGCILYRKAKKKTPPTPPGKGKDSGAGSIPGSPWKGKGESDLLPTMADVGHVLPQYKYEDLAVATGDFGAANRITASVYRGVLAGGAAVAIKKFSSDVFQEVQILKKLNHINLVRLLGLCASEGRWYLVYEYADNGSLDEVLRVGAGVEPRSRTSSFVLSWRQRIQIALDIANGLHYLHSYANPPYVHKDIKSSNILLDGNFRVKIANFGLAKAGDTGTAEGGGGFAAMTRHVVGTKGYMAPEYLSNGLVTPKLDVFAFGVVLLQLLSGREAVAEAENRAQAAMLWSEIGPIVEGSNPKEKLRGFMDPSLSNAFPPDMALDVARLAALCVDQDLNRRPASDEIVTVFSRWICVLQLDSGDSNTGEMVGR</sequence>
<dbReference type="SMART" id="SM00220">
    <property type="entry name" value="S_TKc"/>
    <property type="match status" value="1"/>
</dbReference>
<organism evidence="15">
    <name type="scientific">Araucaria cunninghamii</name>
    <name type="common">Hoop pine</name>
    <name type="synonym">Moreton Bay pine</name>
    <dbReference type="NCBI Taxonomy" id="56994"/>
    <lineage>
        <taxon>Eukaryota</taxon>
        <taxon>Viridiplantae</taxon>
        <taxon>Streptophyta</taxon>
        <taxon>Embryophyta</taxon>
        <taxon>Tracheophyta</taxon>
        <taxon>Spermatophyta</taxon>
        <taxon>Pinopsida</taxon>
        <taxon>Pinidae</taxon>
        <taxon>Conifers II</taxon>
        <taxon>Araucariales</taxon>
        <taxon>Araucariaceae</taxon>
        <taxon>Araucaria</taxon>
    </lineage>
</organism>